<evidence type="ECO:0000256" key="9">
    <source>
        <dbReference type="SAM" id="Phobius"/>
    </source>
</evidence>
<sequence length="778" mass="86827">MNTNTYTPYQAYEIETQPNLRALLMRYVRNWPWFIGSLLLAISAAYVYLLYQPPVYKVTASVLVKDEKKGISGESLMKELDIFTTSKVVENEVEILKSFTLMDRVVTKLGLDVHYYQPTSTFKKEIYAESPIRLLVENASPLLYKEELDIQFLDAGTVRINGHAYPVNQSIKTPYGQLRIFTRLPLTSSLAPVIATVSGHAEAVEGYLTKLTVEPTAKQSTVLAMSLEEGVPDKGEAILNQLIQEYNKEAIVDKNKEANNTLNFIEDRLALISGELSTVEKEVELYKSTQGITDLSTQAQTFLLTVKENDTQLNEVNVRLGALEDVERYVQNQTGEKGVAPATLGFSDPILTGLLTKASELELKREEVSRTMSSNNPLLLSLDSQLKTMKASINENIQTMRQQLTSNRNQLMSNNKRMEGMIRTVPGKERALLNITRQQAIKNGLYTYLLQKREETALSAASTVSDSRTVDAARTGSRPIKPVKMTIFGLFAVLGLLVPAGFITAKDAMNNRVLRRSDVEDATQIPILGEVVKSKQATTDNLVFKPRMQSVIGEQIRALRTNLQFMRSDSQKSQVLLFTSSISGEGKSFISLNLGASLALVGRKTVILEMDMRKPKLHKSLHMENREGLSNYLIGDASVDELLRPILGYDNYNIITAGPLPPNPSELLSSPRLAKLFEELKERFDYVLVDSPPIGLVTDSQLIAPFADATMFLVRHDHTPKNYIKMVDTLYKEQRFQKLSIILNGVGEGESYYYSYGYGDYYGKSGGSATKAHLAKGE</sequence>
<keyword evidence="5" id="KW-0067">ATP-binding</keyword>
<dbReference type="Pfam" id="PF13807">
    <property type="entry name" value="GNVR"/>
    <property type="match status" value="1"/>
</dbReference>
<keyword evidence="8" id="KW-0175">Coiled coil</keyword>
<comment type="subcellular location">
    <subcellularLocation>
        <location evidence="1">Cell membrane</location>
        <topology evidence="1">Multi-pass membrane protein</topology>
    </subcellularLocation>
</comment>
<dbReference type="Proteomes" id="UP000606008">
    <property type="component" value="Unassembled WGS sequence"/>
</dbReference>
<keyword evidence="4" id="KW-0547">Nucleotide-binding</keyword>
<evidence type="ECO:0000256" key="1">
    <source>
        <dbReference type="ARBA" id="ARBA00004651"/>
    </source>
</evidence>
<reference evidence="13" key="1">
    <citation type="submission" date="2019-09" db="EMBL/GenBank/DDBJ databases">
        <authorList>
            <person name="Jung D.-H."/>
        </authorList>
    </citation>
    <scope>NUCLEOTIDE SEQUENCE [LARGE SCALE GENOMIC DNA]</scope>
    <source>
        <strain evidence="13">JA-25</strain>
    </source>
</reference>
<evidence type="ECO:0000259" key="11">
    <source>
        <dbReference type="Pfam" id="PF13807"/>
    </source>
</evidence>
<evidence type="ECO:0000256" key="7">
    <source>
        <dbReference type="ARBA" id="ARBA00023136"/>
    </source>
</evidence>
<keyword evidence="7 9" id="KW-0472">Membrane</keyword>
<evidence type="ECO:0000256" key="3">
    <source>
        <dbReference type="ARBA" id="ARBA00022692"/>
    </source>
</evidence>
<feature type="coiled-coil region" evidence="8">
    <location>
        <begin position="394"/>
        <end position="421"/>
    </location>
</feature>
<evidence type="ECO:0000256" key="2">
    <source>
        <dbReference type="ARBA" id="ARBA00022475"/>
    </source>
</evidence>
<evidence type="ECO:0000256" key="4">
    <source>
        <dbReference type="ARBA" id="ARBA00022741"/>
    </source>
</evidence>
<keyword evidence="6 9" id="KW-1133">Transmembrane helix</keyword>
<accession>A0ABX0QIL7</accession>
<dbReference type="PANTHER" id="PTHR32309">
    <property type="entry name" value="TYROSINE-PROTEIN KINASE"/>
    <property type="match status" value="1"/>
</dbReference>
<keyword evidence="3 9" id="KW-0812">Transmembrane</keyword>
<dbReference type="EMBL" id="WAEL01000007">
    <property type="protein sequence ID" value="NID12279.1"/>
    <property type="molecule type" value="Genomic_DNA"/>
</dbReference>
<keyword evidence="2" id="KW-1003">Cell membrane</keyword>
<name>A0ABX0QIL7_9BACT</name>
<dbReference type="Gene3D" id="3.40.50.300">
    <property type="entry name" value="P-loop containing nucleotide triphosphate hydrolases"/>
    <property type="match status" value="1"/>
</dbReference>
<comment type="caution">
    <text evidence="12">The sequence shown here is derived from an EMBL/GenBank/DDBJ whole genome shotgun (WGS) entry which is preliminary data.</text>
</comment>
<dbReference type="InterPro" id="IPR005702">
    <property type="entry name" value="Wzc-like_C"/>
</dbReference>
<reference evidence="13" key="2">
    <citation type="submission" date="2023-07" db="EMBL/GenBank/DDBJ databases">
        <authorList>
            <person name="Jung D.-H."/>
        </authorList>
    </citation>
    <scope>NUCLEOTIDE SEQUENCE [LARGE SCALE GENOMIC DNA]</scope>
    <source>
        <strain evidence="13">JA-25</strain>
    </source>
</reference>
<keyword evidence="12" id="KW-0808">Transferase</keyword>
<dbReference type="GO" id="GO:0004715">
    <property type="term" value="F:non-membrane spanning protein tyrosine kinase activity"/>
    <property type="evidence" value="ECO:0007669"/>
    <property type="project" value="UniProtKB-EC"/>
</dbReference>
<dbReference type="PANTHER" id="PTHR32309:SF13">
    <property type="entry name" value="FERRIC ENTEROBACTIN TRANSPORT PROTEIN FEPE"/>
    <property type="match status" value="1"/>
</dbReference>
<dbReference type="Pfam" id="PF02706">
    <property type="entry name" value="Wzz"/>
    <property type="match status" value="1"/>
</dbReference>
<dbReference type="SUPFAM" id="SSF52540">
    <property type="entry name" value="P-loop containing nucleoside triphosphate hydrolases"/>
    <property type="match status" value="1"/>
</dbReference>
<feature type="domain" description="Tyrosine-protein kinase G-rich" evidence="11">
    <location>
        <begin position="429"/>
        <end position="507"/>
    </location>
</feature>
<dbReference type="InterPro" id="IPR032807">
    <property type="entry name" value="GNVR"/>
</dbReference>
<dbReference type="CDD" id="cd05387">
    <property type="entry name" value="BY-kinase"/>
    <property type="match status" value="1"/>
</dbReference>
<evidence type="ECO:0000313" key="13">
    <source>
        <dbReference type="Proteomes" id="UP000606008"/>
    </source>
</evidence>
<evidence type="ECO:0000256" key="5">
    <source>
        <dbReference type="ARBA" id="ARBA00022840"/>
    </source>
</evidence>
<organism evidence="12 13">
    <name type="scientific">Fibrivirga algicola</name>
    <dbReference type="NCBI Taxonomy" id="2950420"/>
    <lineage>
        <taxon>Bacteria</taxon>
        <taxon>Pseudomonadati</taxon>
        <taxon>Bacteroidota</taxon>
        <taxon>Cytophagia</taxon>
        <taxon>Cytophagales</taxon>
        <taxon>Spirosomataceae</taxon>
        <taxon>Fibrivirga</taxon>
    </lineage>
</organism>
<keyword evidence="13" id="KW-1185">Reference proteome</keyword>
<evidence type="ECO:0000256" key="8">
    <source>
        <dbReference type="SAM" id="Coils"/>
    </source>
</evidence>
<protein>
    <submittedName>
        <fullName evidence="12">Polysaccharide biosynthesis tyrosine autokinase</fullName>
        <ecNumber evidence="12">2.7.10.2</ecNumber>
    </submittedName>
</protein>
<dbReference type="InterPro" id="IPR003856">
    <property type="entry name" value="LPS_length_determ_N"/>
</dbReference>
<dbReference type="EC" id="2.7.10.2" evidence="12"/>
<evidence type="ECO:0000259" key="10">
    <source>
        <dbReference type="Pfam" id="PF02706"/>
    </source>
</evidence>
<evidence type="ECO:0000256" key="6">
    <source>
        <dbReference type="ARBA" id="ARBA00022989"/>
    </source>
</evidence>
<dbReference type="InterPro" id="IPR050445">
    <property type="entry name" value="Bact_polysacc_biosynth/exp"/>
</dbReference>
<dbReference type="NCBIfam" id="TIGR01007">
    <property type="entry name" value="eps_fam"/>
    <property type="match status" value="1"/>
</dbReference>
<feature type="transmembrane region" description="Helical" evidence="9">
    <location>
        <begin position="485"/>
        <end position="505"/>
    </location>
</feature>
<dbReference type="RefSeq" id="WP_166693120.1">
    <property type="nucleotide sequence ID" value="NZ_WAEL01000007.1"/>
</dbReference>
<dbReference type="InterPro" id="IPR027417">
    <property type="entry name" value="P-loop_NTPase"/>
</dbReference>
<gene>
    <name evidence="12" type="ORF">F7231_19050</name>
</gene>
<proteinExistence type="predicted"/>
<feature type="transmembrane region" description="Helical" evidence="9">
    <location>
        <begin position="31"/>
        <end position="51"/>
    </location>
</feature>
<feature type="domain" description="Polysaccharide chain length determinant N-terminal" evidence="10">
    <location>
        <begin position="19"/>
        <end position="109"/>
    </location>
</feature>
<evidence type="ECO:0000313" key="12">
    <source>
        <dbReference type="EMBL" id="NID12279.1"/>
    </source>
</evidence>